<accession>A0ABX5DAB6</accession>
<comment type="similarity">
    <text evidence="1">Belongs to the glycosyl hydrolase 63 family.</text>
</comment>
<feature type="domain" description="Mannosylglycerate hydrolase MGH1-like glycoside hydrolase" evidence="4">
    <location>
        <begin position="122"/>
        <end position="432"/>
    </location>
</feature>
<dbReference type="InterPro" id="IPR012341">
    <property type="entry name" value="6hp_glycosidase-like_sf"/>
</dbReference>
<proteinExistence type="inferred from homology"/>
<dbReference type="InterPro" id="IPR004888">
    <property type="entry name" value="Glycoside_hydrolase_63"/>
</dbReference>
<dbReference type="GO" id="GO:0016787">
    <property type="term" value="F:hydrolase activity"/>
    <property type="evidence" value="ECO:0007669"/>
    <property type="project" value="UniProtKB-KW"/>
</dbReference>
<dbReference type="PANTHER" id="PTHR10412">
    <property type="entry name" value="MANNOSYL-OLIGOSACCHARIDE GLUCOSIDASE"/>
    <property type="match status" value="1"/>
</dbReference>
<dbReference type="Pfam" id="PF22422">
    <property type="entry name" value="MGH1-like_GH"/>
    <property type="match status" value="1"/>
</dbReference>
<evidence type="ECO:0000259" key="4">
    <source>
        <dbReference type="Pfam" id="PF22422"/>
    </source>
</evidence>
<dbReference type="PANTHER" id="PTHR10412:SF11">
    <property type="entry name" value="MANNOSYL-OLIGOSACCHARIDE GLUCOSIDASE"/>
    <property type="match status" value="1"/>
</dbReference>
<dbReference type="EMBL" id="NWTN01000010">
    <property type="protein sequence ID" value="PRQ66628.1"/>
    <property type="molecule type" value="Genomic_DNA"/>
</dbReference>
<dbReference type="InterPro" id="IPR008928">
    <property type="entry name" value="6-hairpin_glycosidase_sf"/>
</dbReference>
<protein>
    <submittedName>
        <fullName evidence="5">Glycoside hydrolase</fullName>
    </submittedName>
</protein>
<evidence type="ECO:0000313" key="6">
    <source>
        <dbReference type="Proteomes" id="UP000238163"/>
    </source>
</evidence>
<dbReference type="SUPFAM" id="SSF48208">
    <property type="entry name" value="Six-hairpin glycosidases"/>
    <property type="match status" value="1"/>
</dbReference>
<keyword evidence="6" id="KW-1185">Reference proteome</keyword>
<evidence type="ECO:0000256" key="3">
    <source>
        <dbReference type="ARBA" id="ARBA00023295"/>
    </source>
</evidence>
<keyword evidence="2 5" id="KW-0378">Hydrolase</keyword>
<evidence type="ECO:0000256" key="2">
    <source>
        <dbReference type="ARBA" id="ARBA00022801"/>
    </source>
</evidence>
<reference evidence="5 6" key="1">
    <citation type="submission" date="2018-03" db="EMBL/GenBank/DDBJ databases">
        <title>Genetic Diversity and Phenotypic Plasticity of AHL Mediated Quorum Sensing in Environmental Strains of Vibrio mediterranei.</title>
        <authorList>
            <person name="Lantoine F."/>
            <person name="Vouve F."/>
        </authorList>
    </citation>
    <scope>NUCLEOTIDE SEQUENCE [LARGE SCALE GENOMIC DNA]</scope>
    <source>
        <strain evidence="5 6">17LN0615E</strain>
    </source>
</reference>
<sequence length="525" mass="60501">MDEGWFCKKSDREIGNDKMRFRKEFNNGVIVDEDARTGFIEIYVDPEVQSRNVFMEKAVEQQSLPCFEDHIVRLPQINWDTNPNVVEGYYKTWQIAFSNLRQPTAENGFVSNFIDTAFNNYLFMWDSAFITMFGKYANHCFPFIQTLDNLYVKQRPDGFISREISIENGNEHFHRHDPVSTGPNILPWAEWQHYELTGDLQRLREVFPPLLGLHRWIADNRTWKDGSYWGCGWSCGMDNQLRVEKEKQDYSHHSHSSWIDVTLQQYLSGTLLVKIHEEIQSGEDINSIKQELANLKSLINQKMWDPSRQFYFDTLRDDSFSTIKSIAAYWALLTDLVPEEHMADFVAHLDDESSFKRPHRVPAMAADCEHYADDGGYWRGGVWAPTNYMVLKGLECHGFHHLAFDIALNHVQHVAAIYGETGTVWENYSPELSRPGEPAKRDFVGWSGLSLISILIEFVFGIKMDVPNNQIVIRPYLDEAYSVRKLQFGTLGSVDIEVSSKVDASGLDRVVVKTALDINITVIDG</sequence>
<comment type="caution">
    <text evidence="5">The sequence shown here is derived from an EMBL/GenBank/DDBJ whole genome shotgun (WGS) entry which is preliminary data.</text>
</comment>
<organism evidence="5 6">
    <name type="scientific">Vibrio mediterranei</name>
    <dbReference type="NCBI Taxonomy" id="689"/>
    <lineage>
        <taxon>Bacteria</taxon>
        <taxon>Pseudomonadati</taxon>
        <taxon>Pseudomonadota</taxon>
        <taxon>Gammaproteobacteria</taxon>
        <taxon>Vibrionales</taxon>
        <taxon>Vibrionaceae</taxon>
        <taxon>Vibrio</taxon>
    </lineage>
</organism>
<dbReference type="Proteomes" id="UP000238163">
    <property type="component" value="Unassembled WGS sequence"/>
</dbReference>
<dbReference type="Gene3D" id="1.50.10.10">
    <property type="match status" value="1"/>
</dbReference>
<evidence type="ECO:0000256" key="1">
    <source>
        <dbReference type="ARBA" id="ARBA00010833"/>
    </source>
</evidence>
<evidence type="ECO:0000313" key="5">
    <source>
        <dbReference type="EMBL" id="PRQ66628.1"/>
    </source>
</evidence>
<dbReference type="InterPro" id="IPR054491">
    <property type="entry name" value="MGH1-like_GH"/>
</dbReference>
<name>A0ABX5DAB6_9VIBR</name>
<keyword evidence="3" id="KW-0326">Glycosidase</keyword>
<gene>
    <name evidence="5" type="ORF">COR51_15530</name>
</gene>